<protein>
    <recommendedName>
        <fullName evidence="1">DUF5727 domain-containing protein</fullName>
    </recommendedName>
</protein>
<dbReference type="EMBL" id="GEEE01008832">
    <property type="protein sequence ID" value="JAP54393.1"/>
    <property type="molecule type" value="Transcribed_RNA"/>
</dbReference>
<dbReference type="Pfam" id="PF18997">
    <property type="entry name" value="DUF5727"/>
    <property type="match status" value="1"/>
</dbReference>
<gene>
    <name evidence="2" type="ORF">TR165034</name>
</gene>
<name>A0A0X3PR28_SCHSO</name>
<evidence type="ECO:0000313" key="2">
    <source>
        <dbReference type="EMBL" id="JAP54393.1"/>
    </source>
</evidence>
<dbReference type="InterPro" id="IPR043785">
    <property type="entry name" value="DUF5727"/>
</dbReference>
<feature type="domain" description="DUF5727" evidence="1">
    <location>
        <begin position="27"/>
        <end position="166"/>
    </location>
</feature>
<sequence length="200" mass="22790">RPCSITAVPDGFLTEIQLPSVRSHKQILVSGQVWHTTFFAPNCTFPKALEDEVIPEPSLPLSRFFKGRNEVNITFAMTVSMDDLPIQIWDTREMVCEWNGPDLINGDSNFCKLTFRNQDTEVWFNGIFHKGDRNNNTYQWMNGLGSVLSVSVDWTQTGEAPENFVCFAQHIIDCPAPDCAMKFSVFSGLLFLILEHLIYY</sequence>
<organism evidence="2">
    <name type="scientific">Schistocephalus solidus</name>
    <name type="common">Tapeworm</name>
    <dbReference type="NCBI Taxonomy" id="70667"/>
    <lineage>
        <taxon>Eukaryota</taxon>
        <taxon>Metazoa</taxon>
        <taxon>Spiralia</taxon>
        <taxon>Lophotrochozoa</taxon>
        <taxon>Platyhelminthes</taxon>
        <taxon>Cestoda</taxon>
        <taxon>Eucestoda</taxon>
        <taxon>Diphyllobothriidea</taxon>
        <taxon>Diphyllobothriidae</taxon>
        <taxon>Schistocephalus</taxon>
    </lineage>
</organism>
<dbReference type="AlphaFoldDB" id="A0A0X3PR28"/>
<reference evidence="2" key="1">
    <citation type="submission" date="2016-01" db="EMBL/GenBank/DDBJ databases">
        <title>Reference transcriptome for the parasite Schistocephalus solidus: insights into the molecular evolution of parasitism.</title>
        <authorList>
            <person name="Hebert F.O."/>
            <person name="Grambauer S."/>
            <person name="Barber I."/>
            <person name="Landry C.R."/>
            <person name="Aubin-Horth N."/>
        </authorList>
    </citation>
    <scope>NUCLEOTIDE SEQUENCE</scope>
</reference>
<accession>A0A0X3PR28</accession>
<proteinExistence type="predicted"/>
<evidence type="ECO:0000259" key="1">
    <source>
        <dbReference type="Pfam" id="PF18997"/>
    </source>
</evidence>
<feature type="non-terminal residue" evidence="2">
    <location>
        <position position="1"/>
    </location>
</feature>